<feature type="compositionally biased region" description="Polar residues" evidence="8">
    <location>
        <begin position="616"/>
        <end position="626"/>
    </location>
</feature>
<evidence type="ECO:0000256" key="7">
    <source>
        <dbReference type="ARBA" id="ARBA00023136"/>
    </source>
</evidence>
<feature type="region of interest" description="Disordered" evidence="8">
    <location>
        <begin position="663"/>
        <end position="701"/>
    </location>
</feature>
<name>V8P881_OPHHA</name>
<organism evidence="9 10">
    <name type="scientific">Ophiophagus hannah</name>
    <name type="common">King cobra</name>
    <name type="synonym">Naja hannah</name>
    <dbReference type="NCBI Taxonomy" id="8665"/>
    <lineage>
        <taxon>Eukaryota</taxon>
        <taxon>Metazoa</taxon>
        <taxon>Chordata</taxon>
        <taxon>Craniata</taxon>
        <taxon>Vertebrata</taxon>
        <taxon>Euteleostomi</taxon>
        <taxon>Lepidosauria</taxon>
        <taxon>Squamata</taxon>
        <taxon>Bifurcata</taxon>
        <taxon>Unidentata</taxon>
        <taxon>Episquamata</taxon>
        <taxon>Toxicofera</taxon>
        <taxon>Serpentes</taxon>
        <taxon>Colubroidea</taxon>
        <taxon>Elapidae</taxon>
        <taxon>Elapinae</taxon>
        <taxon>Ophiophagus</taxon>
    </lineage>
</organism>
<feature type="region of interest" description="Disordered" evidence="8">
    <location>
        <begin position="290"/>
        <end position="418"/>
    </location>
</feature>
<feature type="compositionally biased region" description="Polar residues" evidence="8">
    <location>
        <begin position="810"/>
        <end position="821"/>
    </location>
</feature>
<evidence type="ECO:0000256" key="2">
    <source>
        <dbReference type="ARBA" id="ARBA00022448"/>
    </source>
</evidence>
<keyword evidence="3" id="KW-0138">CF(0)</keyword>
<feature type="region of interest" description="Disordered" evidence="8">
    <location>
        <begin position="733"/>
        <end position="759"/>
    </location>
</feature>
<reference evidence="9 10" key="1">
    <citation type="journal article" date="2013" name="Proc. Natl. Acad. Sci. U.S.A.">
        <title>The king cobra genome reveals dynamic gene evolution and adaptation in the snake venom system.</title>
        <authorList>
            <person name="Vonk F.J."/>
            <person name="Casewell N.R."/>
            <person name="Henkel C.V."/>
            <person name="Heimberg A.M."/>
            <person name="Jansen H.J."/>
            <person name="McCleary R.J."/>
            <person name="Kerkkamp H.M."/>
            <person name="Vos R.A."/>
            <person name="Guerreiro I."/>
            <person name="Calvete J.J."/>
            <person name="Wuster W."/>
            <person name="Woods A.E."/>
            <person name="Logan J.M."/>
            <person name="Harrison R.A."/>
            <person name="Castoe T.A."/>
            <person name="de Koning A.P."/>
            <person name="Pollock D.D."/>
            <person name="Yandell M."/>
            <person name="Calderon D."/>
            <person name="Renjifo C."/>
            <person name="Currier R.B."/>
            <person name="Salgado D."/>
            <person name="Pla D."/>
            <person name="Sanz L."/>
            <person name="Hyder A.S."/>
            <person name="Ribeiro J.M."/>
            <person name="Arntzen J.W."/>
            <person name="van den Thillart G.E."/>
            <person name="Boetzer M."/>
            <person name="Pirovano W."/>
            <person name="Dirks R.P."/>
            <person name="Spaink H.P."/>
            <person name="Duboule D."/>
            <person name="McGlinn E."/>
            <person name="Kini R.M."/>
            <person name="Richardson M.K."/>
        </authorList>
    </citation>
    <scope>NUCLEOTIDE SEQUENCE</scope>
    <source>
        <tissue evidence="9">Blood</tissue>
    </source>
</reference>
<dbReference type="GO" id="GO:0015986">
    <property type="term" value="P:proton motive force-driven ATP synthesis"/>
    <property type="evidence" value="ECO:0007669"/>
    <property type="project" value="InterPro"/>
</dbReference>
<evidence type="ECO:0000256" key="4">
    <source>
        <dbReference type="ARBA" id="ARBA00022781"/>
    </source>
</evidence>
<evidence type="ECO:0000256" key="5">
    <source>
        <dbReference type="ARBA" id="ARBA00023065"/>
    </source>
</evidence>
<feature type="compositionally biased region" description="Basic and acidic residues" evidence="8">
    <location>
        <begin position="364"/>
        <end position="376"/>
    </location>
</feature>
<dbReference type="InterPro" id="IPR008688">
    <property type="entry name" value="ATP_synth_Bsub_B/MI25"/>
</dbReference>
<dbReference type="PANTHER" id="PTHR35077:SF2">
    <property type="entry name" value="SIMILAR TO AI661453 PROTEIN"/>
    <property type="match status" value="1"/>
</dbReference>
<dbReference type="Pfam" id="PF05405">
    <property type="entry name" value="Mt_ATP-synt_B"/>
    <property type="match status" value="1"/>
</dbReference>
<evidence type="ECO:0000256" key="1">
    <source>
        <dbReference type="ARBA" id="ARBA00004325"/>
    </source>
</evidence>
<dbReference type="GO" id="GO:0045259">
    <property type="term" value="C:proton-transporting ATP synthase complex"/>
    <property type="evidence" value="ECO:0007669"/>
    <property type="project" value="UniProtKB-KW"/>
</dbReference>
<dbReference type="SUPFAM" id="SSF161060">
    <property type="entry name" value="ATP synthase B chain-like"/>
    <property type="match status" value="1"/>
</dbReference>
<feature type="compositionally biased region" description="Low complexity" evidence="8">
    <location>
        <begin position="798"/>
        <end position="809"/>
    </location>
</feature>
<keyword evidence="10" id="KW-1185">Reference proteome</keyword>
<keyword evidence="6" id="KW-0496">Mitochondrion</keyword>
<keyword evidence="7" id="KW-0472">Membrane</keyword>
<dbReference type="GO" id="GO:0015078">
    <property type="term" value="F:proton transmembrane transporter activity"/>
    <property type="evidence" value="ECO:0007669"/>
    <property type="project" value="InterPro"/>
</dbReference>
<comment type="caution">
    <text evidence="9">The sequence shown here is derived from an EMBL/GenBank/DDBJ whole genome shotgun (WGS) entry which is preliminary data.</text>
</comment>
<feature type="region of interest" description="Disordered" evidence="8">
    <location>
        <begin position="579"/>
        <end position="626"/>
    </location>
</feature>
<feature type="region of interest" description="Disordered" evidence="8">
    <location>
        <begin position="792"/>
        <end position="821"/>
    </location>
</feature>
<dbReference type="GO" id="GO:0031966">
    <property type="term" value="C:mitochondrial membrane"/>
    <property type="evidence" value="ECO:0007669"/>
    <property type="project" value="UniProtKB-SubCell"/>
</dbReference>
<dbReference type="OrthoDB" id="9945848at2759"/>
<dbReference type="Gene3D" id="1.20.5.2210">
    <property type="match status" value="1"/>
</dbReference>
<feature type="compositionally biased region" description="Low complexity" evidence="8">
    <location>
        <begin position="221"/>
        <end position="232"/>
    </location>
</feature>
<feature type="region of interest" description="Disordered" evidence="8">
    <location>
        <begin position="483"/>
        <end position="510"/>
    </location>
</feature>
<dbReference type="PANTHER" id="PTHR35077">
    <property type="entry name" value="SIMILAR TO AI661453 PROTEIN"/>
    <property type="match status" value="1"/>
</dbReference>
<feature type="compositionally biased region" description="Pro residues" evidence="8">
    <location>
        <begin position="233"/>
        <end position="251"/>
    </location>
</feature>
<comment type="subcellular location">
    <subcellularLocation>
        <location evidence="1">Mitochondrion membrane</location>
    </subcellularLocation>
</comment>
<feature type="compositionally biased region" description="Polar residues" evidence="8">
    <location>
        <begin position="348"/>
        <end position="358"/>
    </location>
</feature>
<evidence type="ECO:0000256" key="3">
    <source>
        <dbReference type="ARBA" id="ARBA00022547"/>
    </source>
</evidence>
<evidence type="ECO:0008006" key="11">
    <source>
        <dbReference type="Google" id="ProtNLM"/>
    </source>
</evidence>
<sequence>MKKHNSVQGTFSRLFGKKHASNNSTSSLFVTNPPWIFTQEVNSDSLKTSGEADGIYYGGNRFGSITDSGTATLKPRPRVRPLLTFLPLDAQEAHGVAVPTPSVPESFQDKLPAGSQINGSYRKYNSVIDLRTKAFGEDYLDDDYIPPPPSIPPPSPPPLSVDLPPVSPSVVVPPPPSMVAPPPPPMTPPPPPPMTPPPPPPMTLPPPPALPVPCLSTMAPSSFPYSNVSSPSTPTPPDFIPPPPPPPPPPDFMDTTVSSIPLLSLPVHTQLFSNGVSKWKSETSLNSPAIPIHKETQLPQSSPEPHLTFPKSLKVPPPTPMRTSSISSGEKDSSPKQYLPRMAPDSHTPLSPTVQSATIGYAEAEARAKTTMEKHSALATESEISDSKSHPRKKKQNLSWSTEERTEFSSPDYASSDDDIWKERCNLDKLKNELSALLSSTCRKEDQPTERITVSKAKGTDIDSNNITTDELKLIKHDVKKTRLSQGAENEKKEKKCANNSPAKSFTKDAFSTTDKFPTTQENCAMKLKEELEALLSPVKEGGPPLALANLRHNPETRKQVTLQFSGNKVNNGELKFSTAKLEGTEKEPTMPSAPVQTCKPPVSSLKTKSGHLGPATSSSSNSEATLLTQTASPIKDLSVQYTTHRSRLEPVDSLVSAISSQAAHDGLSSSSNNENQRDSTGNMPSTTSKLSRNAEQPSNDILFHPVTGEKLEKGSPMALLLAAQQRANRVKCSASASQNNSSLLEKPQLKLNNSSQSENGLSTIYYSNSKPNTIKVVPKFPHKDLLAVSESKQCNGSSASNDNVRSSSEQSENMPQIFSNTTEQCRSTVKFREITESQSLSSNKCGSSILLQNSNSSHLKQQDLFSTSKSPFHFFPPPQNHTVKNDEVEEGFNYEIIPPPPEFSNDTSEIRKLSSDTQISDMQLNFNNSSYNYGNSYSLTSAVQRPSDYSHHYPGGSYTSNYLSSCSNSRPLIKKRLYLSETDDLYSRTAMSARSMSTPNSYGYNSSAVEGIHRANYSHRNVPNGTQGRRVSLEMPGKIITYNISVNDVPYKSQNGDYSTNASGRPFRVNPQYGTQNTFTVRPGTRQPISYSYQGTSGSAGEGMMLSRLALRALAPAGLKSSVALPSLSWGIIHASRSLHKSQQHLAPVPSLPEKGGKVRHGIIPEDFFQYMYPKTGVTGPYMLATGLTLYFLSKEIYVINHETISGAMILGLLIYGIKKYGPAVAAFLDKRMDDELASYEDLKSAFINRCQEGIEEEKKGQWRLEGRHYLFDAKRNNIAMVLEANYRERLLTVSREVKKRLDYQVAVQQLKRRMERDHMINWEKENIAKCLLDLKALSRSAQASL</sequence>
<evidence type="ECO:0000313" key="10">
    <source>
        <dbReference type="Proteomes" id="UP000018936"/>
    </source>
</evidence>
<keyword evidence="5" id="KW-0406">Ion transport</keyword>
<feature type="region of interest" description="Disordered" evidence="8">
    <location>
        <begin position="221"/>
        <end position="257"/>
    </location>
</feature>
<dbReference type="TopDownProteomics" id="V8P881"/>
<protein>
    <recommendedName>
        <fullName evidence="11">ATP synthase peripheral stalk-membrane subunit b</fullName>
    </recommendedName>
</protein>
<dbReference type="EMBL" id="AZIM01000597">
    <property type="protein sequence ID" value="ETE70191.1"/>
    <property type="molecule type" value="Genomic_DNA"/>
</dbReference>
<evidence type="ECO:0000313" key="9">
    <source>
        <dbReference type="EMBL" id="ETE70191.1"/>
    </source>
</evidence>
<feature type="compositionally biased region" description="Pro residues" evidence="8">
    <location>
        <begin position="145"/>
        <end position="163"/>
    </location>
</feature>
<keyword evidence="4" id="KW-0375">Hydrogen ion transport</keyword>
<feature type="compositionally biased region" description="Polar residues" evidence="8">
    <location>
        <begin position="663"/>
        <end position="700"/>
    </location>
</feature>
<keyword evidence="2" id="KW-0813">Transport</keyword>
<dbReference type="Proteomes" id="UP000018936">
    <property type="component" value="Unassembled WGS sequence"/>
</dbReference>
<proteinExistence type="predicted"/>
<accession>V8P881</accession>
<evidence type="ECO:0000256" key="8">
    <source>
        <dbReference type="SAM" id="MobiDB-lite"/>
    </source>
</evidence>
<evidence type="ECO:0000256" key="6">
    <source>
        <dbReference type="ARBA" id="ARBA00023128"/>
    </source>
</evidence>
<feature type="compositionally biased region" description="Low complexity" evidence="8">
    <location>
        <begin position="734"/>
        <end position="745"/>
    </location>
</feature>
<feature type="region of interest" description="Disordered" evidence="8">
    <location>
        <begin position="139"/>
        <end position="163"/>
    </location>
</feature>
<gene>
    <name evidence="9" type="ORF">L345_03996</name>
</gene>